<dbReference type="Gene3D" id="2.60.40.640">
    <property type="match status" value="2"/>
</dbReference>
<evidence type="ECO:0000313" key="4">
    <source>
        <dbReference type="WBParaSite" id="PTRK_0000446200.1"/>
    </source>
</evidence>
<dbReference type="InterPro" id="IPR011022">
    <property type="entry name" value="Arrestin_C-like"/>
</dbReference>
<dbReference type="PANTHER" id="PTHR11188">
    <property type="entry name" value="ARRESTIN DOMAIN CONTAINING PROTEIN"/>
    <property type="match status" value="1"/>
</dbReference>
<evidence type="ECO:0000256" key="1">
    <source>
        <dbReference type="ARBA" id="ARBA00005298"/>
    </source>
</evidence>
<dbReference type="GO" id="GO:0015031">
    <property type="term" value="P:protein transport"/>
    <property type="evidence" value="ECO:0007669"/>
    <property type="project" value="TreeGrafter"/>
</dbReference>
<evidence type="ECO:0000313" key="3">
    <source>
        <dbReference type="Proteomes" id="UP000038045"/>
    </source>
</evidence>
<evidence type="ECO:0000259" key="2">
    <source>
        <dbReference type="SMART" id="SM01017"/>
    </source>
</evidence>
<dbReference type="Proteomes" id="UP000038045">
    <property type="component" value="Unplaced"/>
</dbReference>
<dbReference type="STRING" id="131310.A0A0N4ZAI3"/>
<dbReference type="Pfam" id="PF02752">
    <property type="entry name" value="Arrestin_C"/>
    <property type="match status" value="1"/>
</dbReference>
<reference evidence="4" key="1">
    <citation type="submission" date="2017-02" db="UniProtKB">
        <authorList>
            <consortium name="WormBaseParasite"/>
        </authorList>
    </citation>
    <scope>IDENTIFICATION</scope>
</reference>
<dbReference type="InterPro" id="IPR011021">
    <property type="entry name" value="Arrestin-like_N"/>
</dbReference>
<dbReference type="Pfam" id="PF00339">
    <property type="entry name" value="Arrestin_N"/>
    <property type="match status" value="1"/>
</dbReference>
<protein>
    <submittedName>
        <fullName evidence="4">Arrestin_C domain-containing protein</fullName>
    </submittedName>
</protein>
<organism evidence="3 4">
    <name type="scientific">Parastrongyloides trichosuri</name>
    <name type="common">Possum-specific nematode worm</name>
    <dbReference type="NCBI Taxonomy" id="131310"/>
    <lineage>
        <taxon>Eukaryota</taxon>
        <taxon>Metazoa</taxon>
        <taxon>Ecdysozoa</taxon>
        <taxon>Nematoda</taxon>
        <taxon>Chromadorea</taxon>
        <taxon>Rhabditida</taxon>
        <taxon>Tylenchina</taxon>
        <taxon>Panagrolaimomorpha</taxon>
        <taxon>Strongyloidoidea</taxon>
        <taxon>Strongyloididae</taxon>
        <taxon>Parastrongyloides</taxon>
    </lineage>
</organism>
<name>A0A0N4ZAI3_PARTI</name>
<dbReference type="InterPro" id="IPR050357">
    <property type="entry name" value="Arrestin_domain-protein"/>
</dbReference>
<keyword evidence="3" id="KW-1185">Reference proteome</keyword>
<dbReference type="GO" id="GO:0005737">
    <property type="term" value="C:cytoplasm"/>
    <property type="evidence" value="ECO:0007669"/>
    <property type="project" value="TreeGrafter"/>
</dbReference>
<feature type="domain" description="Arrestin C-terminal-like" evidence="2">
    <location>
        <begin position="185"/>
        <end position="352"/>
    </location>
</feature>
<comment type="similarity">
    <text evidence="1">Belongs to the arrestin family.</text>
</comment>
<sequence length="716" mass="80563">MEDSKAKETNSIFNLFEISFDAGSVPLFHGGERITGNVKVNLNEQVTIKAIKIQFKGRAAWRDDSSNKSGEIEKVFFDKDFILLERPPGHPEAGHFLWKANYTYSLPFECPLPKGCPTSYESPNAFVRYFARITFQTDDSLSVSYTAKKGFTVVCPPENNKELVIPSNVHSVGAQDTCLYGGCCCKGKLNAEVNLPKNVYFPGEKVVGTFKVQNKSSKNFMEKVDVRLVDKATLVDDTNKDGIKTVMYRTLVLRKLEKNDAIKKKKNIAKDDVEYMTIPALHPTTFWDGEDDGEGKSYSLSYNKTSMIDSSPSIATLKFRKTPFLKIEYCIQVSFGDKILLEIPIIILPLPTEGMNIEYREFPLGGQDFSDVDESDKTLINGPFKYTPVYPVLINADDFIKRDGDIILHETETPTHLILEVPDNIVKKEILADIPEEITSKVDHISSNKRNENDDKEIGKTTVITDKHFEKNENGDIIKEIITTTTEITELGPNGDMIVRTETVVTTNDFPPTHEENITYINNKKNERESVSPVVDVTEEVKENFVNNENLKNIPIIEEPEDENKNISDNDSSVVNVIIENHHEPKENHNVKEEDDESRVNVEKIIETKEEIDEDGNTVITTVEKVITTTSTGGQVSAEEAKEIFDDMVKNNEELNGLNNGNEHKTIETYEEIDEDGNRTIVVHEKISSTTHMVSTALKPNENGKVDVSTAVEQES</sequence>
<proteinExistence type="inferred from homology"/>
<dbReference type="PANTHER" id="PTHR11188:SF3">
    <property type="entry name" value="ARRESTIN C-TERMINAL-LIKE DOMAIN-CONTAINING PROTEIN"/>
    <property type="match status" value="1"/>
</dbReference>
<dbReference type="WBParaSite" id="PTRK_0000446200.1">
    <property type="protein sequence ID" value="PTRK_0000446200.1"/>
    <property type="gene ID" value="PTRK_0000446200"/>
</dbReference>
<dbReference type="SUPFAM" id="SSF81296">
    <property type="entry name" value="E set domains"/>
    <property type="match status" value="2"/>
</dbReference>
<dbReference type="InterPro" id="IPR014756">
    <property type="entry name" value="Ig_E-set"/>
</dbReference>
<dbReference type="AlphaFoldDB" id="A0A0N4ZAI3"/>
<accession>A0A0N4ZAI3</accession>
<dbReference type="InterPro" id="IPR014752">
    <property type="entry name" value="Arrestin-like_C"/>
</dbReference>
<dbReference type="SMART" id="SM01017">
    <property type="entry name" value="Arrestin_C"/>
    <property type="match status" value="1"/>
</dbReference>